<accession>A0A1L9RGZ3</accession>
<protein>
    <recommendedName>
        <fullName evidence="1">Vacuolar ATPase assembly protein VMA22</fullName>
    </recommendedName>
</protein>
<dbReference type="GO" id="GO:0070072">
    <property type="term" value="P:vacuolar proton-transporting V-type ATPase complex assembly"/>
    <property type="evidence" value="ECO:0007669"/>
    <property type="project" value="InterPro"/>
</dbReference>
<reference evidence="4" key="1">
    <citation type="journal article" date="2017" name="Genome Biol.">
        <title>Comparative genomics reveals high biological diversity and specific adaptations in the industrially and medically important fungal genus Aspergillus.</title>
        <authorList>
            <person name="de Vries R.P."/>
            <person name="Riley R."/>
            <person name="Wiebenga A."/>
            <person name="Aguilar-Osorio G."/>
            <person name="Amillis S."/>
            <person name="Uchima C.A."/>
            <person name="Anderluh G."/>
            <person name="Asadollahi M."/>
            <person name="Askin M."/>
            <person name="Barry K."/>
            <person name="Battaglia E."/>
            <person name="Bayram O."/>
            <person name="Benocci T."/>
            <person name="Braus-Stromeyer S.A."/>
            <person name="Caldana C."/>
            <person name="Canovas D."/>
            <person name="Cerqueira G.C."/>
            <person name="Chen F."/>
            <person name="Chen W."/>
            <person name="Choi C."/>
            <person name="Clum A."/>
            <person name="Dos Santos R.A."/>
            <person name="Damasio A.R."/>
            <person name="Diallinas G."/>
            <person name="Emri T."/>
            <person name="Fekete E."/>
            <person name="Flipphi M."/>
            <person name="Freyberg S."/>
            <person name="Gallo A."/>
            <person name="Gournas C."/>
            <person name="Habgood R."/>
            <person name="Hainaut M."/>
            <person name="Harispe M.L."/>
            <person name="Henrissat B."/>
            <person name="Hilden K.S."/>
            <person name="Hope R."/>
            <person name="Hossain A."/>
            <person name="Karabika E."/>
            <person name="Karaffa L."/>
            <person name="Karanyi Z."/>
            <person name="Krasevec N."/>
            <person name="Kuo A."/>
            <person name="Kusch H."/>
            <person name="LaButti K."/>
            <person name="Lagendijk E.L."/>
            <person name="Lapidus A."/>
            <person name="Levasseur A."/>
            <person name="Lindquist E."/>
            <person name="Lipzen A."/>
            <person name="Logrieco A.F."/>
            <person name="MacCabe A."/>
            <person name="Maekelae M.R."/>
            <person name="Malavazi I."/>
            <person name="Melin P."/>
            <person name="Meyer V."/>
            <person name="Mielnichuk N."/>
            <person name="Miskei M."/>
            <person name="Molnar A.P."/>
            <person name="Mule G."/>
            <person name="Ngan C.Y."/>
            <person name="Orejas M."/>
            <person name="Orosz E."/>
            <person name="Ouedraogo J.P."/>
            <person name="Overkamp K.M."/>
            <person name="Park H.-S."/>
            <person name="Perrone G."/>
            <person name="Piumi F."/>
            <person name="Punt P.J."/>
            <person name="Ram A.F."/>
            <person name="Ramon A."/>
            <person name="Rauscher S."/>
            <person name="Record E."/>
            <person name="Riano-Pachon D.M."/>
            <person name="Robert V."/>
            <person name="Roehrig J."/>
            <person name="Ruller R."/>
            <person name="Salamov A."/>
            <person name="Salih N.S."/>
            <person name="Samson R.A."/>
            <person name="Sandor E."/>
            <person name="Sanguinetti M."/>
            <person name="Schuetze T."/>
            <person name="Sepcic K."/>
            <person name="Shelest E."/>
            <person name="Sherlock G."/>
            <person name="Sophianopoulou V."/>
            <person name="Squina F.M."/>
            <person name="Sun H."/>
            <person name="Susca A."/>
            <person name="Todd R.B."/>
            <person name="Tsang A."/>
            <person name="Unkles S.E."/>
            <person name="van de Wiele N."/>
            <person name="van Rossen-Uffink D."/>
            <person name="Oliveira J.V."/>
            <person name="Vesth T.C."/>
            <person name="Visser J."/>
            <person name="Yu J.-H."/>
            <person name="Zhou M."/>
            <person name="Andersen M.R."/>
            <person name="Archer D.B."/>
            <person name="Baker S.E."/>
            <person name="Benoit I."/>
            <person name="Brakhage A.A."/>
            <person name="Braus G.H."/>
            <person name="Fischer R."/>
            <person name="Frisvad J.C."/>
            <person name="Goldman G.H."/>
            <person name="Houbraken J."/>
            <person name="Oakley B."/>
            <person name="Pocsi I."/>
            <person name="Scazzocchio C."/>
            <person name="Seiboth B."/>
            <person name="vanKuyk P.A."/>
            <person name="Wortman J."/>
            <person name="Dyer P.S."/>
            <person name="Grigoriev I.V."/>
        </authorList>
    </citation>
    <scope>NUCLEOTIDE SEQUENCE [LARGE SCALE GENOMIC DNA]</scope>
    <source>
        <strain evidence="4">DTO 134E9</strain>
    </source>
</reference>
<dbReference type="EMBL" id="KV878213">
    <property type="protein sequence ID" value="OJJ34195.1"/>
    <property type="molecule type" value="Genomic_DNA"/>
</dbReference>
<feature type="region of interest" description="Disordered" evidence="2">
    <location>
        <begin position="1"/>
        <end position="26"/>
    </location>
</feature>
<dbReference type="GO" id="GO:1990871">
    <property type="term" value="C:Vma12-Vma22 assembly complex"/>
    <property type="evidence" value="ECO:0007669"/>
    <property type="project" value="TreeGrafter"/>
</dbReference>
<name>A0A1L9RGZ3_ASPWE</name>
<gene>
    <name evidence="3" type="ORF">ASPWEDRAFT_29358</name>
</gene>
<dbReference type="InterPro" id="IPR040357">
    <property type="entry name" value="Vma22/CCDC115"/>
</dbReference>
<feature type="region of interest" description="Disordered" evidence="2">
    <location>
        <begin position="93"/>
        <end position="210"/>
    </location>
</feature>
<organism evidence="3 4">
    <name type="scientific">Aspergillus wentii DTO 134E9</name>
    <dbReference type="NCBI Taxonomy" id="1073089"/>
    <lineage>
        <taxon>Eukaryota</taxon>
        <taxon>Fungi</taxon>
        <taxon>Dikarya</taxon>
        <taxon>Ascomycota</taxon>
        <taxon>Pezizomycotina</taxon>
        <taxon>Eurotiomycetes</taxon>
        <taxon>Eurotiomycetidae</taxon>
        <taxon>Eurotiales</taxon>
        <taxon>Aspergillaceae</taxon>
        <taxon>Aspergillus</taxon>
        <taxon>Aspergillus subgen. Cremei</taxon>
    </lineage>
</organism>
<dbReference type="GeneID" id="63749110"/>
<proteinExistence type="predicted"/>
<feature type="compositionally biased region" description="Basic and acidic residues" evidence="2">
    <location>
        <begin position="139"/>
        <end position="151"/>
    </location>
</feature>
<dbReference type="PANTHER" id="PTHR31996">
    <property type="entry name" value="COILED-COIL DOMAIN-CONTAINING PROTEIN 115"/>
    <property type="match status" value="1"/>
</dbReference>
<dbReference type="RefSeq" id="XP_040687871.1">
    <property type="nucleotide sequence ID" value="XM_040833262.1"/>
</dbReference>
<dbReference type="OrthoDB" id="408631at2759"/>
<feature type="compositionally biased region" description="Basic and acidic residues" evidence="2">
    <location>
        <begin position="12"/>
        <end position="25"/>
    </location>
</feature>
<evidence type="ECO:0000256" key="1">
    <source>
        <dbReference type="ARBA" id="ARBA00093634"/>
    </source>
</evidence>
<evidence type="ECO:0000256" key="2">
    <source>
        <dbReference type="SAM" id="MobiDB-lite"/>
    </source>
</evidence>
<feature type="compositionally biased region" description="Basic and acidic residues" evidence="2">
    <location>
        <begin position="104"/>
        <end position="116"/>
    </location>
</feature>
<dbReference type="AlphaFoldDB" id="A0A1L9RGZ3"/>
<evidence type="ECO:0000313" key="3">
    <source>
        <dbReference type="EMBL" id="OJJ34195.1"/>
    </source>
</evidence>
<dbReference type="Proteomes" id="UP000184383">
    <property type="component" value="Unassembled WGS sequence"/>
</dbReference>
<dbReference type="STRING" id="1073089.A0A1L9RGZ3"/>
<evidence type="ECO:0000313" key="4">
    <source>
        <dbReference type="Proteomes" id="UP000184383"/>
    </source>
</evidence>
<dbReference type="GO" id="GO:0051082">
    <property type="term" value="F:unfolded protein binding"/>
    <property type="evidence" value="ECO:0007669"/>
    <property type="project" value="TreeGrafter"/>
</dbReference>
<feature type="compositionally biased region" description="Polar residues" evidence="2">
    <location>
        <begin position="169"/>
        <end position="185"/>
    </location>
</feature>
<keyword evidence="4" id="KW-1185">Reference proteome</keyword>
<dbReference type="Pfam" id="PF21730">
    <property type="entry name" value="Vma22_CCDC115"/>
    <property type="match status" value="1"/>
</dbReference>
<dbReference type="PANTHER" id="PTHR31996:SF2">
    <property type="entry name" value="COILED-COIL DOMAIN-CONTAINING PROTEIN 115"/>
    <property type="match status" value="1"/>
</dbReference>
<feature type="compositionally biased region" description="Basic and acidic residues" evidence="2">
    <location>
        <begin position="187"/>
        <end position="196"/>
    </location>
</feature>
<dbReference type="VEuPathDB" id="FungiDB:ASPWEDRAFT_29358"/>
<sequence>MAQVPTPPASRHGSESPDVEQKKPVVDSSAELLQSLDTLLERYLCLLDRHQKLQADLGKRLSSGFFSLAHANYTCPPGRRYGADYYDERMKATRKMSLQSTPSQDKDECIAKKNDDSAEQDQSDNYKHTFAIQAVPDSRPSEQTEPDKEAEQDQSNTDPQEGEKHSSKENSSTENQKTDSLNSPEPSKADSTEPAKPKASKKKFQSSNPITWYGILVPPSLRSAQMSFTEAVEGQLPELASVVVEMQAVEKEVERVRSELGQA</sequence>